<organism evidence="2 3">
    <name type="scientific">Pseudomonas putida</name>
    <name type="common">Arthrobacter siderocapsulatus</name>
    <dbReference type="NCBI Taxonomy" id="303"/>
    <lineage>
        <taxon>Bacteria</taxon>
        <taxon>Pseudomonadati</taxon>
        <taxon>Pseudomonadota</taxon>
        <taxon>Gammaproteobacteria</taxon>
        <taxon>Pseudomonadales</taxon>
        <taxon>Pseudomonadaceae</taxon>
        <taxon>Pseudomonas</taxon>
    </lineage>
</organism>
<gene>
    <name evidence="2" type="ORF">GN299_06105</name>
</gene>
<reference evidence="2 3" key="1">
    <citation type="submission" date="2019-12" db="EMBL/GenBank/DDBJ databases">
        <authorList>
            <person name="Woiski C."/>
        </authorList>
    </citation>
    <scope>NUCLEOTIDE SEQUENCE [LARGE SCALE GENOMIC DNA]</scope>
    <source>
        <strain evidence="2 3">BOE100</strain>
    </source>
</reference>
<keyword evidence="1" id="KW-0472">Membrane</keyword>
<evidence type="ECO:0000313" key="3">
    <source>
        <dbReference type="Proteomes" id="UP000442695"/>
    </source>
</evidence>
<dbReference type="EMBL" id="WOWR01000005">
    <property type="protein sequence ID" value="KAF0255660.1"/>
    <property type="molecule type" value="Genomic_DNA"/>
</dbReference>
<keyword evidence="1" id="KW-0812">Transmembrane</keyword>
<dbReference type="Proteomes" id="UP000442695">
    <property type="component" value="Unassembled WGS sequence"/>
</dbReference>
<sequence length="99" mass="11392">MNEDDIWLQELKLGVLDDYSASLRKNRHRAWMVLLCITALALLWLSTGPDPSATIVQFNLWMTAVCLAMPASFCFFATFKLWRLSKERDLTLRKLSVKG</sequence>
<evidence type="ECO:0000256" key="1">
    <source>
        <dbReference type="SAM" id="Phobius"/>
    </source>
</evidence>
<feature type="transmembrane region" description="Helical" evidence="1">
    <location>
        <begin position="30"/>
        <end position="46"/>
    </location>
</feature>
<accession>A0A7V8EIU9</accession>
<proteinExistence type="predicted"/>
<name>A0A7V8EIU9_PSEPU</name>
<evidence type="ECO:0000313" key="2">
    <source>
        <dbReference type="EMBL" id="KAF0255660.1"/>
    </source>
</evidence>
<keyword evidence="1" id="KW-1133">Transmembrane helix</keyword>
<dbReference type="AlphaFoldDB" id="A0A7V8EIU9"/>
<dbReference type="RefSeq" id="WP_156858554.1">
    <property type="nucleotide sequence ID" value="NZ_WOWR01000005.1"/>
</dbReference>
<feature type="transmembrane region" description="Helical" evidence="1">
    <location>
        <begin position="58"/>
        <end position="79"/>
    </location>
</feature>
<comment type="caution">
    <text evidence="2">The sequence shown here is derived from an EMBL/GenBank/DDBJ whole genome shotgun (WGS) entry which is preliminary data.</text>
</comment>
<protein>
    <submittedName>
        <fullName evidence="2">Uncharacterized protein</fullName>
    </submittedName>
</protein>